<comment type="caution">
    <text evidence="3">The sequence shown here is derived from an EMBL/GenBank/DDBJ whole genome shotgun (WGS) entry which is preliminary data.</text>
</comment>
<feature type="region of interest" description="Disordered" evidence="1">
    <location>
        <begin position="1"/>
        <end position="29"/>
    </location>
</feature>
<sequence>SVPRGIRNHNPGNIERGAPWQGLADSAEMTPEQRAEPRFCVFRAPKWGIRALARVLITYQDKHGLRTVRGMISRWAPPADTNNTEAYIRTVSDRLGVAHDTAIDVHTYDVARALVEAIIRHENGRQPYDRATIDTGLALAGIEPPVLITVRPAPAPPAKPAPRTLRQTSTGKTGAAGLLAAGGTVLTVAAENADAVLDAATNPAVRALDTAAPWIGGVLAALATVAILLLLARKHRLETAG</sequence>
<dbReference type="EMBL" id="VWPJ01000046">
    <property type="protein sequence ID" value="KAA5602805.1"/>
    <property type="molecule type" value="Genomic_DNA"/>
</dbReference>
<protein>
    <recommendedName>
        <fullName evidence="5">Structural protein P5</fullName>
    </recommendedName>
</protein>
<name>A0A5M6I4S6_9PROT</name>
<feature type="transmembrane region" description="Helical" evidence="2">
    <location>
        <begin position="211"/>
        <end position="232"/>
    </location>
</feature>
<evidence type="ECO:0000313" key="3">
    <source>
        <dbReference type="EMBL" id="KAA5602805.1"/>
    </source>
</evidence>
<dbReference type="Proteomes" id="UP000324065">
    <property type="component" value="Unassembled WGS sequence"/>
</dbReference>
<feature type="non-terminal residue" evidence="3">
    <location>
        <position position="1"/>
    </location>
</feature>
<reference evidence="3 4" key="1">
    <citation type="submission" date="2019-09" db="EMBL/GenBank/DDBJ databases">
        <title>Genome sequence of Roseospira marina, one of the more divergent members of the non-sulfur purple photosynthetic bacterial family, the Rhodospirillaceae.</title>
        <authorList>
            <person name="Meyer T."/>
            <person name="Kyndt J."/>
        </authorList>
    </citation>
    <scope>NUCLEOTIDE SEQUENCE [LARGE SCALE GENOMIC DNA]</scope>
    <source>
        <strain evidence="3 4">DSM 15113</strain>
    </source>
</reference>
<keyword evidence="4" id="KW-1185">Reference proteome</keyword>
<keyword evidence="2" id="KW-0812">Transmembrane</keyword>
<dbReference type="OrthoDB" id="8849052at2"/>
<gene>
    <name evidence="3" type="ORF">F1188_20365</name>
</gene>
<evidence type="ECO:0000256" key="2">
    <source>
        <dbReference type="SAM" id="Phobius"/>
    </source>
</evidence>
<proteinExistence type="predicted"/>
<keyword evidence="2" id="KW-1133">Transmembrane helix</keyword>
<accession>A0A5M6I4S6</accession>
<evidence type="ECO:0000313" key="4">
    <source>
        <dbReference type="Proteomes" id="UP000324065"/>
    </source>
</evidence>
<dbReference type="RefSeq" id="WP_150064287.1">
    <property type="nucleotide sequence ID" value="NZ_VWPJ01000046.1"/>
</dbReference>
<dbReference type="AlphaFoldDB" id="A0A5M6I4S6"/>
<evidence type="ECO:0008006" key="5">
    <source>
        <dbReference type="Google" id="ProtNLM"/>
    </source>
</evidence>
<organism evidence="3 4">
    <name type="scientific">Roseospira marina</name>
    <dbReference type="NCBI Taxonomy" id="140057"/>
    <lineage>
        <taxon>Bacteria</taxon>
        <taxon>Pseudomonadati</taxon>
        <taxon>Pseudomonadota</taxon>
        <taxon>Alphaproteobacteria</taxon>
        <taxon>Rhodospirillales</taxon>
        <taxon>Rhodospirillaceae</taxon>
        <taxon>Roseospira</taxon>
    </lineage>
</organism>
<evidence type="ECO:0000256" key="1">
    <source>
        <dbReference type="SAM" id="MobiDB-lite"/>
    </source>
</evidence>
<keyword evidence="2" id="KW-0472">Membrane</keyword>